<dbReference type="EMBL" id="MGHH01000007">
    <property type="protein sequence ID" value="OGM64848.1"/>
    <property type="molecule type" value="Genomic_DNA"/>
</dbReference>
<dbReference type="PANTHER" id="PTHR45919">
    <property type="entry name" value="GDP-MAN:MAN(3)GLCNAC(2)-PP-DOL ALPHA-1,2-MANNOSYLTRANSFERASE"/>
    <property type="match status" value="1"/>
</dbReference>
<dbReference type="InterPro" id="IPR038013">
    <property type="entry name" value="ALG11"/>
</dbReference>
<dbReference type="InterPro" id="IPR001296">
    <property type="entry name" value="Glyco_trans_1"/>
</dbReference>
<name>A0A1F8BNI4_9BACT</name>
<evidence type="ECO:0000259" key="1">
    <source>
        <dbReference type="Pfam" id="PF00534"/>
    </source>
</evidence>
<comment type="caution">
    <text evidence="2">The sequence shown here is derived from an EMBL/GenBank/DDBJ whole genome shotgun (WGS) entry which is preliminary data.</text>
</comment>
<dbReference type="SUPFAM" id="SSF53756">
    <property type="entry name" value="UDP-Glycosyltransferase/glycogen phosphorylase"/>
    <property type="match status" value="1"/>
</dbReference>
<dbReference type="Proteomes" id="UP000176725">
    <property type="component" value="Unassembled WGS sequence"/>
</dbReference>
<dbReference type="GO" id="GO:0004377">
    <property type="term" value="F:GDP-Man:Man(3)GlcNAc(2)-PP-Dol alpha-1,2-mannosyltransferase activity"/>
    <property type="evidence" value="ECO:0007669"/>
    <property type="project" value="InterPro"/>
</dbReference>
<organism evidence="2 3">
    <name type="scientific">Candidatus Woesebacteria bacterium RIFCSPLOWO2_01_FULL_39_25</name>
    <dbReference type="NCBI Taxonomy" id="1802521"/>
    <lineage>
        <taxon>Bacteria</taxon>
        <taxon>Candidatus Woeseibacteriota</taxon>
    </lineage>
</organism>
<dbReference type="PANTHER" id="PTHR45919:SF1">
    <property type="entry name" value="GDP-MAN:MAN(3)GLCNAC(2)-PP-DOL ALPHA-1,2-MANNOSYLTRANSFERASE"/>
    <property type="match status" value="1"/>
</dbReference>
<protein>
    <recommendedName>
        <fullName evidence="1">Glycosyl transferase family 1 domain-containing protein</fullName>
    </recommendedName>
</protein>
<dbReference type="CDD" id="cd03801">
    <property type="entry name" value="GT4_PimA-like"/>
    <property type="match status" value="1"/>
</dbReference>
<dbReference type="Gene3D" id="3.40.50.2000">
    <property type="entry name" value="Glycogen Phosphorylase B"/>
    <property type="match status" value="2"/>
</dbReference>
<feature type="domain" description="Glycosyl transferase family 1" evidence="1">
    <location>
        <begin position="146"/>
        <end position="322"/>
    </location>
</feature>
<dbReference type="GO" id="GO:0006487">
    <property type="term" value="P:protein N-linked glycosylation"/>
    <property type="evidence" value="ECO:0007669"/>
    <property type="project" value="TreeGrafter"/>
</dbReference>
<evidence type="ECO:0000313" key="3">
    <source>
        <dbReference type="Proteomes" id="UP000176725"/>
    </source>
</evidence>
<gene>
    <name evidence="2" type="ORF">A2893_04310</name>
</gene>
<dbReference type="AlphaFoldDB" id="A0A1F8BNI4"/>
<reference evidence="2 3" key="1">
    <citation type="journal article" date="2016" name="Nat. Commun.">
        <title>Thousands of microbial genomes shed light on interconnected biogeochemical processes in an aquifer system.</title>
        <authorList>
            <person name="Anantharaman K."/>
            <person name="Brown C.T."/>
            <person name="Hug L.A."/>
            <person name="Sharon I."/>
            <person name="Castelle C.J."/>
            <person name="Probst A.J."/>
            <person name="Thomas B.C."/>
            <person name="Singh A."/>
            <person name="Wilkins M.J."/>
            <person name="Karaoz U."/>
            <person name="Brodie E.L."/>
            <person name="Williams K.H."/>
            <person name="Hubbard S.S."/>
            <person name="Banfield J.F."/>
        </authorList>
    </citation>
    <scope>NUCLEOTIDE SEQUENCE [LARGE SCALE GENOMIC DNA]</scope>
</reference>
<evidence type="ECO:0000313" key="2">
    <source>
        <dbReference type="EMBL" id="OGM64848.1"/>
    </source>
</evidence>
<dbReference type="GO" id="GO:0016020">
    <property type="term" value="C:membrane"/>
    <property type="evidence" value="ECO:0007669"/>
    <property type="project" value="TreeGrafter"/>
</dbReference>
<dbReference type="Pfam" id="PF00534">
    <property type="entry name" value="Glycos_transf_1"/>
    <property type="match status" value="1"/>
</dbReference>
<sequence>MKAAIFNPYLDTLGGGERYTMSFAKVLLDNGYQVDVQWKNSSVKNKLEERFGIDLTAVNFIKDIKRGDSYDICFWISDGSIPLLRARKNFLHFQFPFKDINGRSLINKMKLIRINKIICNSYFTKAFIDQEYGVDSTVIYPPVDVEKIQSKRKENIILSVGRFSQLTQAKNQHILVEVFKRISKSHSDWRLILAGGTEVGVDDYVSKLRRSSKACPIEIIENLSFDKISKLYGISKIFWSAAGFSINEKTEPAKVEHFGIAVVEAMSAGCVPIVYSAGGHKEIIDEAENGFLWKKKRELIKKTKKLLDNQSVLRKISSSAKKDALVYEYERFEAEVSELLS</sequence>
<dbReference type="STRING" id="1802521.A2893_04310"/>
<accession>A0A1F8BNI4</accession>
<proteinExistence type="predicted"/>